<gene>
    <name evidence="3" type="ORF">SGODD07_00726</name>
</gene>
<dbReference type="Proteomes" id="UP000070096">
    <property type="component" value="Unassembled WGS sequence"/>
</dbReference>
<dbReference type="PANTHER" id="PTHR43798:SF33">
    <property type="entry name" value="HYDROLASE, PUTATIVE (AFU_ORTHOLOGUE AFUA_2G14860)-RELATED"/>
    <property type="match status" value="1"/>
</dbReference>
<comment type="caution">
    <text evidence="3">The sequence shown here is derived from an EMBL/GenBank/DDBJ whole genome shotgun (WGS) entry which is preliminary data.</text>
</comment>
<dbReference type="AlphaFoldDB" id="A0A139N995"/>
<proteinExistence type="predicted"/>
<dbReference type="SUPFAM" id="SSF53474">
    <property type="entry name" value="alpha/beta-Hydrolases"/>
    <property type="match status" value="1"/>
</dbReference>
<dbReference type="InterPro" id="IPR000073">
    <property type="entry name" value="AB_hydrolase_1"/>
</dbReference>
<evidence type="ECO:0000313" key="3">
    <source>
        <dbReference type="EMBL" id="KXT72377.1"/>
    </source>
</evidence>
<feature type="domain" description="AB hydrolase-1" evidence="2">
    <location>
        <begin position="64"/>
        <end position="192"/>
    </location>
</feature>
<dbReference type="InterPro" id="IPR029058">
    <property type="entry name" value="AB_hydrolase_fold"/>
</dbReference>
<dbReference type="Gene3D" id="3.40.50.1820">
    <property type="entry name" value="alpha/beta hydrolase"/>
    <property type="match status" value="1"/>
</dbReference>
<evidence type="ECO:0000259" key="2">
    <source>
        <dbReference type="Pfam" id="PF00561"/>
    </source>
</evidence>
<dbReference type="InterPro" id="IPR050266">
    <property type="entry name" value="AB_hydrolase_sf"/>
</dbReference>
<dbReference type="Pfam" id="PF00561">
    <property type="entry name" value="Abhydrolase_1"/>
    <property type="match status" value="1"/>
</dbReference>
<sequence length="314" mass="36010">MLKTMLKLLKYLSSLLLFILVLVFLYHQYSLNKEKKFLTSSIGQRVEVDGKQMNVYVAGNGPKTLVFLSGSGTSSPILDFKSLYSKLVKDYRVVVVEKFGYGFSDDWSKHRDLDTILSQTRKALQKADVKGPYVLLPHSMSGLEAIHWSASYPKEVEAIIGLDMSFPQAYDNYRPNQLLYKTLQFAANLGLSRWLYSADKEVHSLSNGSLNLKERSIYKALFYRRPLSNAIIKEAEEVKKNAKLVKQDKVPAIPYLLFVSNGQGTGFAKQEWQDMSKDFAKYHKNVQLKIFDVPHYIHSYIPDELAKEIRKFLK</sequence>
<dbReference type="PANTHER" id="PTHR43798">
    <property type="entry name" value="MONOACYLGLYCEROL LIPASE"/>
    <property type="match status" value="1"/>
</dbReference>
<organism evidence="3 4">
    <name type="scientific">Streptococcus gordonii</name>
    <dbReference type="NCBI Taxonomy" id="1302"/>
    <lineage>
        <taxon>Bacteria</taxon>
        <taxon>Bacillati</taxon>
        <taxon>Bacillota</taxon>
        <taxon>Bacilli</taxon>
        <taxon>Lactobacillales</taxon>
        <taxon>Streptococcaceae</taxon>
        <taxon>Streptococcus</taxon>
    </lineage>
</organism>
<feature type="transmembrane region" description="Helical" evidence="1">
    <location>
        <begin position="12"/>
        <end position="29"/>
    </location>
</feature>
<protein>
    <recommendedName>
        <fullName evidence="2">AB hydrolase-1 domain-containing protein</fullName>
    </recommendedName>
</protein>
<keyword evidence="1" id="KW-0472">Membrane</keyword>
<keyword evidence="1" id="KW-0812">Transmembrane</keyword>
<keyword evidence="1" id="KW-1133">Transmembrane helix</keyword>
<evidence type="ECO:0000313" key="4">
    <source>
        <dbReference type="Proteomes" id="UP000070096"/>
    </source>
</evidence>
<name>A0A139N995_STRGN</name>
<dbReference type="EMBL" id="LQRC01000109">
    <property type="protein sequence ID" value="KXT72377.1"/>
    <property type="molecule type" value="Genomic_DNA"/>
</dbReference>
<reference evidence="3 4" key="1">
    <citation type="submission" date="2016-01" db="EMBL/GenBank/DDBJ databases">
        <title>Highly variable Streptococcus oralis are common among viridans streptococci isolated from primates.</title>
        <authorList>
            <person name="Denapaite D."/>
            <person name="Rieger M."/>
            <person name="Koendgen S."/>
            <person name="Brueckner R."/>
            <person name="Ochigava I."/>
            <person name="Kappeler P."/>
            <person name="Maetz-Rensing K."/>
            <person name="Leendertz F."/>
            <person name="Hakenbeck R."/>
        </authorList>
    </citation>
    <scope>NUCLEOTIDE SEQUENCE [LARGE SCALE GENOMIC DNA]</scope>
    <source>
        <strain evidence="3 4">DD07</strain>
    </source>
</reference>
<accession>A0A139N995</accession>
<evidence type="ECO:0000256" key="1">
    <source>
        <dbReference type="SAM" id="Phobius"/>
    </source>
</evidence>
<dbReference type="PATRIC" id="fig|1302.21.peg.812"/>
<dbReference type="GO" id="GO:0016020">
    <property type="term" value="C:membrane"/>
    <property type="evidence" value="ECO:0007669"/>
    <property type="project" value="TreeGrafter"/>
</dbReference>